<dbReference type="OrthoDB" id="1494517at2"/>
<dbReference type="Proteomes" id="UP000243528">
    <property type="component" value="Unassembled WGS sequence"/>
</dbReference>
<dbReference type="Pfam" id="PF03992">
    <property type="entry name" value="ABM"/>
    <property type="match status" value="1"/>
</dbReference>
<evidence type="ECO:0000313" key="2">
    <source>
        <dbReference type="EMBL" id="PSL05970.1"/>
    </source>
</evidence>
<comment type="caution">
    <text evidence="2">The sequence shown here is derived from an EMBL/GenBank/DDBJ whole genome shotgun (WGS) entry which is preliminary data.</text>
</comment>
<feature type="domain" description="ABM" evidence="1">
    <location>
        <begin position="24"/>
        <end position="114"/>
    </location>
</feature>
<name>A0A2P8E903_9ACTN</name>
<dbReference type="EMBL" id="PYGE01000003">
    <property type="protein sequence ID" value="PSL05970.1"/>
    <property type="molecule type" value="Genomic_DNA"/>
</dbReference>
<proteinExistence type="predicted"/>
<evidence type="ECO:0000259" key="1">
    <source>
        <dbReference type="PROSITE" id="PS51725"/>
    </source>
</evidence>
<keyword evidence="2" id="KW-0503">Monooxygenase</keyword>
<reference evidence="2 3" key="1">
    <citation type="submission" date="2018-03" db="EMBL/GenBank/DDBJ databases">
        <title>Genomic Encyclopedia of Archaeal and Bacterial Type Strains, Phase II (KMG-II): from individual species to whole genera.</title>
        <authorList>
            <person name="Goeker M."/>
        </authorList>
    </citation>
    <scope>NUCLEOTIDE SEQUENCE [LARGE SCALE GENOMIC DNA]</scope>
    <source>
        <strain evidence="2 3">DSM 45211</strain>
    </source>
</reference>
<dbReference type="Gene3D" id="3.30.70.100">
    <property type="match status" value="1"/>
</dbReference>
<dbReference type="PROSITE" id="PS51725">
    <property type="entry name" value="ABM"/>
    <property type="match status" value="1"/>
</dbReference>
<sequence>MIELKSLDPSVPFENQLQHETGPVVLVNMFSVPDEGMEQAMEKWREDAEFMKRQPGYISSQLHRATGSGTLMANIAVWESTEALLKAFSDPEFQAKHDGWPDGTVIYPHVFEKVAVSGICVD</sequence>
<dbReference type="GO" id="GO:0004497">
    <property type="term" value="F:monooxygenase activity"/>
    <property type="evidence" value="ECO:0007669"/>
    <property type="project" value="UniProtKB-KW"/>
</dbReference>
<dbReference type="SUPFAM" id="SSF54909">
    <property type="entry name" value="Dimeric alpha+beta barrel"/>
    <property type="match status" value="1"/>
</dbReference>
<evidence type="ECO:0000313" key="3">
    <source>
        <dbReference type="Proteomes" id="UP000243528"/>
    </source>
</evidence>
<dbReference type="RefSeq" id="WP_106536200.1">
    <property type="nucleotide sequence ID" value="NZ_ML142901.1"/>
</dbReference>
<organism evidence="2 3">
    <name type="scientific">Haloactinopolyspora alba</name>
    <dbReference type="NCBI Taxonomy" id="648780"/>
    <lineage>
        <taxon>Bacteria</taxon>
        <taxon>Bacillati</taxon>
        <taxon>Actinomycetota</taxon>
        <taxon>Actinomycetes</taxon>
        <taxon>Jiangellales</taxon>
        <taxon>Jiangellaceae</taxon>
        <taxon>Haloactinopolyspora</taxon>
    </lineage>
</organism>
<dbReference type="InterPro" id="IPR007138">
    <property type="entry name" value="ABM_dom"/>
</dbReference>
<keyword evidence="3" id="KW-1185">Reference proteome</keyword>
<dbReference type="AlphaFoldDB" id="A0A2P8E903"/>
<dbReference type="InterPro" id="IPR011008">
    <property type="entry name" value="Dimeric_a/b-barrel"/>
</dbReference>
<accession>A0A2P8E903</accession>
<keyword evidence="2" id="KW-0560">Oxidoreductase</keyword>
<protein>
    <submittedName>
        <fullName evidence="2">Heme-degrading monooxygenase HmoA</fullName>
    </submittedName>
</protein>
<gene>
    <name evidence="2" type="ORF">CLV30_103124</name>
</gene>